<evidence type="ECO:0000256" key="4">
    <source>
        <dbReference type="ARBA" id="ARBA00011245"/>
    </source>
</evidence>
<evidence type="ECO:0000313" key="14">
    <source>
        <dbReference type="Proteomes" id="UP001193081"/>
    </source>
</evidence>
<evidence type="ECO:0000256" key="1">
    <source>
        <dbReference type="ARBA" id="ARBA00000077"/>
    </source>
</evidence>
<evidence type="ECO:0000313" key="13">
    <source>
        <dbReference type="EMBL" id="MBP1467894.1"/>
    </source>
</evidence>
<proteinExistence type="inferred from homology"/>
<dbReference type="SUPFAM" id="SSF53098">
    <property type="entry name" value="Ribonuclease H-like"/>
    <property type="match status" value="1"/>
</dbReference>
<comment type="similarity">
    <text evidence="3">Belongs to the RNase H family.</text>
</comment>
<dbReference type="NCBIfam" id="NF001236">
    <property type="entry name" value="PRK00203.1"/>
    <property type="match status" value="1"/>
</dbReference>
<keyword evidence="6" id="KW-0540">Nuclease</keyword>
<dbReference type="InterPro" id="IPR022892">
    <property type="entry name" value="RNaseHI"/>
</dbReference>
<comment type="caution">
    <text evidence="13">The sequence shown here is derived from an EMBL/GenBank/DDBJ whole genome shotgun (WGS) entry which is preliminary data.</text>
</comment>
<keyword evidence="7" id="KW-0479">Metal-binding</keyword>
<organism evidence="13 14">
    <name type="scientific">Candidatus Chloroploca mongolica</name>
    <dbReference type="NCBI Taxonomy" id="2528176"/>
    <lineage>
        <taxon>Bacteria</taxon>
        <taxon>Bacillati</taxon>
        <taxon>Chloroflexota</taxon>
        <taxon>Chloroflexia</taxon>
        <taxon>Chloroflexales</taxon>
        <taxon>Chloroflexineae</taxon>
        <taxon>Oscillochloridaceae</taxon>
        <taxon>Candidatus Chloroploca</taxon>
    </lineage>
</organism>
<protein>
    <recommendedName>
        <fullName evidence="5">ribonuclease H</fullName>
        <ecNumber evidence="5">3.1.26.4</ecNumber>
    </recommendedName>
</protein>
<keyword evidence="10" id="KW-0460">Magnesium</keyword>
<dbReference type="PANTHER" id="PTHR10642:SF26">
    <property type="entry name" value="RIBONUCLEASE H1"/>
    <property type="match status" value="1"/>
</dbReference>
<dbReference type="Pfam" id="PF01693">
    <property type="entry name" value="Cauli_VI"/>
    <property type="match status" value="1"/>
</dbReference>
<reference evidence="13 14" key="1">
    <citation type="submission" date="2021-03" db="EMBL/GenBank/DDBJ databases">
        <authorList>
            <person name="Grouzdev D.S."/>
        </authorList>
    </citation>
    <scope>NUCLEOTIDE SEQUENCE [LARGE SCALE GENOMIC DNA]</scope>
    <source>
        <strain evidence="13 14">M50-1</strain>
    </source>
</reference>
<comment type="cofactor">
    <cofactor evidence="2">
        <name>Mg(2+)</name>
        <dbReference type="ChEBI" id="CHEBI:18420"/>
    </cofactor>
</comment>
<dbReference type="GO" id="GO:0004523">
    <property type="term" value="F:RNA-DNA hybrid ribonuclease activity"/>
    <property type="evidence" value="ECO:0007669"/>
    <property type="project" value="UniProtKB-EC"/>
</dbReference>
<dbReference type="Proteomes" id="UP001193081">
    <property type="component" value="Unassembled WGS sequence"/>
</dbReference>
<dbReference type="InterPro" id="IPR002156">
    <property type="entry name" value="RNaseH_domain"/>
</dbReference>
<feature type="region of interest" description="Disordered" evidence="11">
    <location>
        <begin position="62"/>
        <end position="103"/>
    </location>
</feature>
<name>A0ABS4DEW4_9CHLR</name>
<dbReference type="Gene3D" id="3.30.420.10">
    <property type="entry name" value="Ribonuclease H-like superfamily/Ribonuclease H"/>
    <property type="match status" value="1"/>
</dbReference>
<accession>A0ABS4DEW4</accession>
<dbReference type="InterPro" id="IPR036397">
    <property type="entry name" value="RNaseH_sf"/>
</dbReference>
<dbReference type="Gene3D" id="3.40.970.10">
    <property type="entry name" value="Ribonuclease H1, N-terminal domain"/>
    <property type="match status" value="1"/>
</dbReference>
<evidence type="ECO:0000256" key="2">
    <source>
        <dbReference type="ARBA" id="ARBA00001946"/>
    </source>
</evidence>
<evidence type="ECO:0000259" key="12">
    <source>
        <dbReference type="PROSITE" id="PS50879"/>
    </source>
</evidence>
<evidence type="ECO:0000256" key="10">
    <source>
        <dbReference type="ARBA" id="ARBA00022842"/>
    </source>
</evidence>
<dbReference type="PROSITE" id="PS50879">
    <property type="entry name" value="RNASE_H_1"/>
    <property type="match status" value="1"/>
</dbReference>
<evidence type="ECO:0000256" key="9">
    <source>
        <dbReference type="ARBA" id="ARBA00022801"/>
    </source>
</evidence>
<evidence type="ECO:0000256" key="8">
    <source>
        <dbReference type="ARBA" id="ARBA00022759"/>
    </source>
</evidence>
<dbReference type="InterPro" id="IPR037056">
    <property type="entry name" value="RNase_H1_N_sf"/>
</dbReference>
<dbReference type="PANTHER" id="PTHR10642">
    <property type="entry name" value="RIBONUCLEASE H1"/>
    <property type="match status" value="1"/>
</dbReference>
<evidence type="ECO:0000256" key="5">
    <source>
        <dbReference type="ARBA" id="ARBA00012180"/>
    </source>
</evidence>
<dbReference type="InterPro" id="IPR011320">
    <property type="entry name" value="RNase_H1_N"/>
</dbReference>
<dbReference type="InterPro" id="IPR050092">
    <property type="entry name" value="RNase_H"/>
</dbReference>
<feature type="domain" description="RNase H type-1" evidence="12">
    <location>
        <begin position="113"/>
        <end position="258"/>
    </location>
</feature>
<dbReference type="RefSeq" id="WP_135480087.1">
    <property type="nucleotide sequence ID" value="NZ_SIJK02000046.1"/>
</dbReference>
<evidence type="ECO:0000256" key="3">
    <source>
        <dbReference type="ARBA" id="ARBA00005300"/>
    </source>
</evidence>
<sequence length="271" mass="29321">MSKKHFYAVVAGHTPGIYTAWAGANGAEAQVKGFPGAIFKGFATHAEAKRWYEQRADRVRHSAASTNLGGKKAALAHPGEPGRASEAVGEEAPPSEPTRASSFNPSLHEEALAQGKVVLYTDGGCQGNPGKGSYGVVLLYKDHRKEFSAGYAFTTNNRMEIMACIAGLKALQKPSHVVLFSDSAYVINTMTKGWAKRWRANGWQRKVEGELVPARNADLWQAMLDLCDYHEVTFVKVRGHAGIPENERCHELASLAMGQGDLLIDHGFVGG</sequence>
<dbReference type="CDD" id="cd09278">
    <property type="entry name" value="RNase_HI_prokaryote_like"/>
    <property type="match status" value="1"/>
</dbReference>
<evidence type="ECO:0000256" key="6">
    <source>
        <dbReference type="ARBA" id="ARBA00022722"/>
    </source>
</evidence>
<comment type="catalytic activity">
    <reaction evidence="1">
        <text>Endonucleolytic cleavage to 5'-phosphomonoester.</text>
        <dbReference type="EC" id="3.1.26.4"/>
    </reaction>
</comment>
<evidence type="ECO:0000256" key="7">
    <source>
        <dbReference type="ARBA" id="ARBA00022723"/>
    </source>
</evidence>
<keyword evidence="8" id="KW-0255">Endonuclease</keyword>
<dbReference type="EMBL" id="SIJK02000046">
    <property type="protein sequence ID" value="MBP1467894.1"/>
    <property type="molecule type" value="Genomic_DNA"/>
</dbReference>
<dbReference type="InterPro" id="IPR012337">
    <property type="entry name" value="RNaseH-like_sf"/>
</dbReference>
<keyword evidence="9 13" id="KW-0378">Hydrolase</keyword>
<comment type="subunit">
    <text evidence="4">Monomer.</text>
</comment>
<dbReference type="Pfam" id="PF00075">
    <property type="entry name" value="RNase_H"/>
    <property type="match status" value="1"/>
</dbReference>
<gene>
    <name evidence="13" type="primary">rnhA</name>
    <name evidence="13" type="ORF">EYB53_019415</name>
</gene>
<dbReference type="InterPro" id="IPR009027">
    <property type="entry name" value="Ribosomal_bL9/RNase_H1_N"/>
</dbReference>
<dbReference type="SUPFAM" id="SSF55658">
    <property type="entry name" value="L9 N-domain-like"/>
    <property type="match status" value="1"/>
</dbReference>
<evidence type="ECO:0000256" key="11">
    <source>
        <dbReference type="SAM" id="MobiDB-lite"/>
    </source>
</evidence>
<keyword evidence="14" id="KW-1185">Reference proteome</keyword>
<dbReference type="EC" id="3.1.26.4" evidence="5"/>